<proteinExistence type="predicted"/>
<evidence type="ECO:0000313" key="2">
    <source>
        <dbReference type="EMBL" id="EUC65297.1"/>
    </source>
</evidence>
<evidence type="ECO:0000313" key="3">
    <source>
        <dbReference type="Proteomes" id="UP000030108"/>
    </source>
</evidence>
<organism evidence="2 3">
    <name type="scientific">Rhizoctonia solani AG-3 Rhs1AP</name>
    <dbReference type="NCBI Taxonomy" id="1086054"/>
    <lineage>
        <taxon>Eukaryota</taxon>
        <taxon>Fungi</taxon>
        <taxon>Dikarya</taxon>
        <taxon>Basidiomycota</taxon>
        <taxon>Agaricomycotina</taxon>
        <taxon>Agaricomycetes</taxon>
        <taxon>Cantharellales</taxon>
        <taxon>Ceratobasidiaceae</taxon>
        <taxon>Rhizoctonia</taxon>
    </lineage>
</organism>
<name>X8JNF3_9AGAM</name>
<sequence length="651" mass="71911">MFDFANPPLDGTQTESESEDEVLHDIQRVSSEIREHEPNGCLSPEPQRVERSGSEMCFASVKFLGDLSDEDGQDPSAHVHIAEAVDYIIAFTDTILSWERVPEESFTAITLLFSPSFLARLFGLRNVFRGLAANALAPNNANIIVICWADELVVKLCACILHLATNGRMQDVHKVSGIQSIKAMQDNEARRSATQLPVDFDGLADLLSSKDASPATTRMAITMLYGTHVLREQYQNSISREIDGRLTASISKHIGKYGAANTSPATVYPSALAEHAMAASLYVHCSSRINNPLDAPFSPHHEHILVNLINSILDHCSNGLISESYSSGPLVMLLNDLGIMRWFWERWGDGSTSVASTALQLTRLWIQEYTQLEGKQHQTRFDVLWTAAPCSFQAILHVVDAPSMAPVGLLNEVVMVECICDAYIQLAKRIAPNDLRYRDILAEACKKICPYILIPDNNEHAENMRGLIVELLIAVGPETLKSAYGDATAVEFRWNNRGIVEQVLQTIAGMITHSSDGGPDVQAIWTERQTLRMKHLLDMLVVFLHAKTCAASAIVASTTFMATLIPWASRQPDSSRPVTDATQWKLLRASALMVLGLACSHFRICCSVLTKKFPEFDLDAFVNTILDSDSLALLEICQSSMRMYACGDLDD</sequence>
<protein>
    <submittedName>
        <fullName evidence="2">Uncharacterized protein</fullName>
    </submittedName>
</protein>
<dbReference type="OrthoDB" id="3233180at2759"/>
<evidence type="ECO:0000256" key="1">
    <source>
        <dbReference type="SAM" id="MobiDB-lite"/>
    </source>
</evidence>
<accession>X8JNF3</accession>
<dbReference type="Proteomes" id="UP000030108">
    <property type="component" value="Unassembled WGS sequence"/>
</dbReference>
<gene>
    <name evidence="2" type="ORF">RSOL_444620</name>
</gene>
<feature type="region of interest" description="Disordered" evidence="1">
    <location>
        <begin position="1"/>
        <end position="22"/>
    </location>
</feature>
<reference evidence="3" key="1">
    <citation type="journal article" date="2014" name="Genome Announc.">
        <title>Draft genome sequence of the plant-pathogenic soil fungus Rhizoctonia solani anastomosis group 3 strain Rhs1AP.</title>
        <authorList>
            <person name="Cubeta M.A."/>
            <person name="Thomas E."/>
            <person name="Dean R.A."/>
            <person name="Jabaji S."/>
            <person name="Neate S.M."/>
            <person name="Tavantzis S."/>
            <person name="Toda T."/>
            <person name="Vilgalys R."/>
            <person name="Bharathan N."/>
            <person name="Fedorova-Abrams N."/>
            <person name="Pakala S.B."/>
            <person name="Pakala S.M."/>
            <person name="Zafar N."/>
            <person name="Joardar V."/>
            <person name="Losada L."/>
            <person name="Nierman W.C."/>
        </authorList>
    </citation>
    <scope>NUCLEOTIDE SEQUENCE [LARGE SCALE GENOMIC DNA]</scope>
    <source>
        <strain evidence="3">AG-3</strain>
    </source>
</reference>
<comment type="caution">
    <text evidence="2">The sequence shown here is derived from an EMBL/GenBank/DDBJ whole genome shotgun (WGS) entry which is preliminary data.</text>
</comment>
<dbReference type="EMBL" id="JATN01000311">
    <property type="protein sequence ID" value="EUC65297.1"/>
    <property type="molecule type" value="Genomic_DNA"/>
</dbReference>
<dbReference type="AlphaFoldDB" id="X8JNF3"/>